<feature type="compositionally biased region" description="Basic and acidic residues" evidence="1">
    <location>
        <begin position="986"/>
        <end position="1001"/>
    </location>
</feature>
<comment type="caution">
    <text evidence="2">The sequence shown here is derived from an EMBL/GenBank/DDBJ whole genome shotgun (WGS) entry which is preliminary data.</text>
</comment>
<dbReference type="AlphaFoldDB" id="A0A8H4QVQ1"/>
<dbReference type="GO" id="GO:0042393">
    <property type="term" value="F:histone binding"/>
    <property type="evidence" value="ECO:0007669"/>
    <property type="project" value="InterPro"/>
</dbReference>
<feature type="compositionally biased region" description="Basic and acidic residues" evidence="1">
    <location>
        <begin position="909"/>
        <end position="920"/>
    </location>
</feature>
<feature type="compositionally biased region" description="Polar residues" evidence="1">
    <location>
        <begin position="611"/>
        <end position="620"/>
    </location>
</feature>
<dbReference type="EMBL" id="JAACJL010000030">
    <property type="protein sequence ID" value="KAF4617197.1"/>
    <property type="molecule type" value="Genomic_DNA"/>
</dbReference>
<protein>
    <submittedName>
        <fullName evidence="2">Uncharacterized protein</fullName>
    </submittedName>
</protein>
<dbReference type="Proteomes" id="UP000521872">
    <property type="component" value="Unassembled WGS sequence"/>
</dbReference>
<evidence type="ECO:0000256" key="1">
    <source>
        <dbReference type="SAM" id="MobiDB-lite"/>
    </source>
</evidence>
<organism evidence="2 3">
    <name type="scientific">Agrocybe pediades</name>
    <dbReference type="NCBI Taxonomy" id="84607"/>
    <lineage>
        <taxon>Eukaryota</taxon>
        <taxon>Fungi</taxon>
        <taxon>Dikarya</taxon>
        <taxon>Basidiomycota</taxon>
        <taxon>Agaricomycotina</taxon>
        <taxon>Agaricomycetes</taxon>
        <taxon>Agaricomycetidae</taxon>
        <taxon>Agaricales</taxon>
        <taxon>Agaricineae</taxon>
        <taxon>Strophariaceae</taxon>
        <taxon>Agrocybe</taxon>
    </lineage>
</organism>
<accession>A0A8H4QVQ1</accession>
<gene>
    <name evidence="2" type="ORF">D9613_006036</name>
</gene>
<keyword evidence="3" id="KW-1185">Reference proteome</keyword>
<feature type="compositionally biased region" description="Low complexity" evidence="1">
    <location>
        <begin position="448"/>
        <end position="479"/>
    </location>
</feature>
<sequence length="1001" mass="110875">MDRSTSKGSMKPHLITPSASPHPDTLPPRMSGSVPPHRKQRTVSTPRLDAPSNSSRPQTPINVEKEREASRMRLLDVWSSLAARYTKPLDEDDIVDLHNWKITKDNGVLRNSTRLDFGSIAASRADDAAAGAGDSTDEGDEEEDEDYDDVYGVDELDAFAEDIPLDRMQVRGATTDDEIACEDVAESLASKLPTLAPLGPMDADDLREFLDAEHRRRELYGTDGEDDEDCQANRSSAEFQEARSESALDSVHVELLSDENGRDAYSPGPVDLHTEDGGDSQEEEDAHLPEDAFAHHDRGNFQHVSGISEDELDDWTTNGSNAIHLIKEAKKMQQPLAKVVSDSDSDIEFIEPPVQPIKAKALSNARKSLPEKTMPPPQPRAVQKVNRQLQLYTPPLSQSSSRPSETPARDKPPSLPPSSSYVQSGLSKSRSGQSKSKITPPDAEGRLSPVNSSSPVKPPIKSKGQKTSFPSQDSLSSDRSPSKNARKATPIVLLTPRRGLSQKPAALLFDSDNDSTVAGRLEESNPKIDVKGKGKAKETTLIPGKVKHSSSLSGESSARRKVSSTEKVTQKGLATIDSTRKIPPLTASSSPPSKRNFPVALDEDEDENNDPFVTSASRTRQAPGRIPASKNDIPFPQQEKLPKADRSVRKSSRPPVPSPSPRKRKRPSSVSSVQTDESTEDKRPDNRSPSKLKKTSATTPRLKTDDVGKMRKPQTFSSRRKRKDSVSESGSEDSAESSESDTNEPRRGRRSQSRQPHPYPDPVFAHSYPLDQAYPRIPDQRAQLLISQTMQQLSQQLSALVGAAWGPPQHYTDGMGPMTPSHRRHHDRPMPGSYITPTHPHPYPYSYDPNSSRATLPPDSPEDLDSSPVKRSSRRRKSLVHRSQSRGRRVSFNLERSYPSSEEEGKEEEDGHSSSEETRRVKIGPPKRSRSKKKSPDKGKRKQKSRDQISSDDESEPEVETKSRGEYYRRGQTPGPDFEMINSRHGRPEYRKTKGRQKENR</sequence>
<evidence type="ECO:0000313" key="2">
    <source>
        <dbReference type="EMBL" id="KAF4617197.1"/>
    </source>
</evidence>
<feature type="compositionally biased region" description="Polar residues" evidence="1">
    <location>
        <begin position="385"/>
        <end position="404"/>
    </location>
</feature>
<name>A0A8H4QVQ1_9AGAR</name>
<reference evidence="2 3" key="1">
    <citation type="submission" date="2019-12" db="EMBL/GenBank/DDBJ databases">
        <authorList>
            <person name="Floudas D."/>
            <person name="Bentzer J."/>
            <person name="Ahren D."/>
            <person name="Johansson T."/>
            <person name="Persson P."/>
            <person name="Tunlid A."/>
        </authorList>
    </citation>
    <scope>NUCLEOTIDE SEQUENCE [LARGE SCALE GENOMIC DNA]</scope>
    <source>
        <strain evidence="2 3">CBS 102.39</strain>
    </source>
</reference>
<feature type="compositionally biased region" description="Acidic residues" evidence="1">
    <location>
        <begin position="135"/>
        <end position="149"/>
    </location>
</feature>
<dbReference type="GO" id="GO:0005634">
    <property type="term" value="C:nucleus"/>
    <property type="evidence" value="ECO:0007669"/>
    <property type="project" value="InterPro"/>
</dbReference>
<proteinExistence type="predicted"/>
<evidence type="ECO:0000313" key="3">
    <source>
        <dbReference type="Proteomes" id="UP000521872"/>
    </source>
</evidence>
<feature type="compositionally biased region" description="Basic and acidic residues" evidence="1">
    <location>
        <begin position="959"/>
        <end position="969"/>
    </location>
</feature>
<feature type="compositionally biased region" description="Acidic residues" evidence="1">
    <location>
        <begin position="730"/>
        <end position="742"/>
    </location>
</feature>
<feature type="compositionally biased region" description="Basic residues" evidence="1">
    <location>
        <begin position="921"/>
        <end position="944"/>
    </location>
</feature>
<feature type="region of interest" description="Disordered" evidence="1">
    <location>
        <begin position="122"/>
        <end position="149"/>
    </location>
</feature>
<dbReference type="Pfam" id="PF10384">
    <property type="entry name" value="Scm3"/>
    <property type="match status" value="1"/>
</dbReference>
<feature type="compositionally biased region" description="Basic and acidic residues" evidence="1">
    <location>
        <begin position="286"/>
        <end position="297"/>
    </location>
</feature>
<feature type="compositionally biased region" description="Low complexity" evidence="1">
    <location>
        <begin position="833"/>
        <end position="852"/>
    </location>
</feature>
<feature type="region of interest" description="Disordered" evidence="1">
    <location>
        <begin position="351"/>
        <end position="771"/>
    </location>
</feature>
<feature type="region of interest" description="Disordered" evidence="1">
    <location>
        <begin position="217"/>
        <end position="297"/>
    </location>
</feature>
<dbReference type="InterPro" id="IPR018465">
    <property type="entry name" value="Scm3/HJURP"/>
</dbReference>
<feature type="region of interest" description="Disordered" evidence="1">
    <location>
        <begin position="811"/>
        <end position="1001"/>
    </location>
</feature>
<feature type="region of interest" description="Disordered" evidence="1">
    <location>
        <begin position="1"/>
        <end position="69"/>
    </location>
</feature>
<feature type="compositionally biased region" description="Polar residues" evidence="1">
    <location>
        <begin position="417"/>
        <end position="437"/>
    </location>
</feature>
<feature type="compositionally biased region" description="Polar residues" evidence="1">
    <location>
        <begin position="51"/>
        <end position="61"/>
    </location>
</feature>
<feature type="compositionally biased region" description="Basic residues" evidence="1">
    <location>
        <begin position="871"/>
        <end position="889"/>
    </location>
</feature>
<feature type="compositionally biased region" description="Basic and acidic residues" evidence="1">
    <location>
        <begin position="520"/>
        <end position="538"/>
    </location>
</feature>